<evidence type="ECO:0000313" key="1">
    <source>
        <dbReference type="EMBL" id="KAK3717761.1"/>
    </source>
</evidence>
<organism evidence="1 2">
    <name type="scientific">Vermiconidia calcicola</name>
    <dbReference type="NCBI Taxonomy" id="1690605"/>
    <lineage>
        <taxon>Eukaryota</taxon>
        <taxon>Fungi</taxon>
        <taxon>Dikarya</taxon>
        <taxon>Ascomycota</taxon>
        <taxon>Pezizomycotina</taxon>
        <taxon>Dothideomycetes</taxon>
        <taxon>Dothideomycetidae</taxon>
        <taxon>Mycosphaerellales</taxon>
        <taxon>Extremaceae</taxon>
        <taxon>Vermiconidia</taxon>
    </lineage>
</organism>
<comment type="caution">
    <text evidence="1">The sequence shown here is derived from an EMBL/GenBank/DDBJ whole genome shotgun (WGS) entry which is preliminary data.</text>
</comment>
<reference evidence="1" key="1">
    <citation type="submission" date="2023-07" db="EMBL/GenBank/DDBJ databases">
        <title>Black Yeasts Isolated from many extreme environments.</title>
        <authorList>
            <person name="Coleine C."/>
            <person name="Stajich J.E."/>
            <person name="Selbmann L."/>
        </authorList>
    </citation>
    <scope>NUCLEOTIDE SEQUENCE</scope>
    <source>
        <strain evidence="1">CCFEE 5714</strain>
    </source>
</reference>
<dbReference type="Proteomes" id="UP001281147">
    <property type="component" value="Unassembled WGS sequence"/>
</dbReference>
<name>A0ACC3NIV5_9PEZI</name>
<proteinExistence type="predicted"/>
<evidence type="ECO:0000313" key="2">
    <source>
        <dbReference type="Proteomes" id="UP001281147"/>
    </source>
</evidence>
<protein>
    <submittedName>
        <fullName evidence="1">Uncharacterized protein</fullName>
    </submittedName>
</protein>
<gene>
    <name evidence="1" type="ORF">LTR37_005532</name>
</gene>
<accession>A0ACC3NIV5</accession>
<dbReference type="EMBL" id="JAUTXU010000035">
    <property type="protein sequence ID" value="KAK3717761.1"/>
    <property type="molecule type" value="Genomic_DNA"/>
</dbReference>
<keyword evidence="2" id="KW-1185">Reference proteome</keyword>
<sequence>MHTNEDLTIPRDFKKHTLLPEIVHWEETSEHVTWGRTSKAKWHDNLAALLVPIGPLWMLLNWIALEYFDGSLAEAMRAFASRDGVQFAIQHFPQPSYAAFRGYAAWILFQAGLYAFLPGAKCLGQRTPGGHLLSYTANGLMAWTMTHVLFFSGACVLGFWDLATIANHWEGLWVAANGYGFLLSVVALMKGYCSPSFPEDRKLSGSWIFDFWGGVELNPRLGSAFDIKFFHNGRPGIVAWTLMYASPSQFHTLQHSADLIPSDISYAAHQYQTHGHITTSMILILILHTTYVLDFFLHESWYTRTIDITHDHFGFMLAWGDTTFLPAFYTLPAQYLARYPNHLSLSQATCILTLGLAGYTIFRQSNNQKDLVRTNNGDATIWRKPATFIPCTYTTADGKQHSSLLLTSGWWGICRHANYTGDLMMAFAMCATCGTRHLLPWSYFAFMGVFLMLRTRRDEGRCREKYGERWVEYCGRVQWRLVPGVW</sequence>